<dbReference type="EMBL" id="JBDJPC010000002">
    <property type="protein sequence ID" value="KAL1513579.1"/>
    <property type="molecule type" value="Genomic_DNA"/>
</dbReference>
<sequence>MEGADVQNVCRLCPENGTKYTLHDVFGNTTEKNLKEIILTTTGIEISDSDIISKKICKKCYENVQNIYETRQIAQRQNQHLKEVCQKYLSEKGIRLPNTCIIIKKDINASCDGENSQNAEIVTENIKNDTTEYRKLRESNSQPQTKMLKTMKKRIKGITTIHPTVIDLYKKYPKCKLTKKCLDKHIAPIISLGMGEVEAYFQKRNLNMSKFNWVRSKRVARKRTAVPHKPNFRFEVVELSKNAESKSRANRFLPEGCSMYSAIPISSVIENENPNKTSYKKLFLKDSIKSSADTHTQKGKFKESSDNLMKQKTKKVNESEEPDLSLPSTSKPEFIKSLGLAPATSYMDSRTLTCTICNSKHENIHALKKHSSRHRICPYCKIKFRTIETKLNHIKFNCHVKQMIKTPGTISLEKVDFNSGIREKYKDTFSELRDDSELDNIIVLTDGDESDVCMTDIDKVNEANVVSESTFKPIIDICDSNILNDLDNNLSHKDLIKKLVLINHKKNTAVGAAQTIIPQLKNPHNISEESCNFVDFKGHLLNHMVPVAFKLGNFNVSCPIIEKSEGGEHEHTTWKEVELLTEQAPPVPTDVPVVNASYPLTFVTSQVQSVSSIQVMATTPTMSIFLPSTSTFIPNSGVSVQSGLPNQTQTLNNTFFGPLTNASIQTGSLLQNYTLTSVPIVNNQMQMPSGAVATSSVVAAPSTVATTASTSTDNNSSLPNTSNRRVRTVVKKGRKIVLSPRSLNNGSKRKRPIIKVKIGNLTASKAPKPSKLRVKNIWELK</sequence>
<feature type="binding site" evidence="1">
    <location>
        <position position="57"/>
    </location>
    <ligand>
        <name>Zn(2+)</name>
        <dbReference type="ChEBI" id="CHEBI:29105"/>
    </ligand>
</feature>
<evidence type="ECO:0000259" key="3">
    <source>
        <dbReference type="PROSITE" id="PS51915"/>
    </source>
</evidence>
<reference evidence="4 5" key="1">
    <citation type="submission" date="2024-05" db="EMBL/GenBank/DDBJ databases">
        <title>Genetic variation in Jamaican populations of the coffee berry borer (Hypothenemus hampei).</title>
        <authorList>
            <person name="Errbii M."/>
            <person name="Myrie A."/>
        </authorList>
    </citation>
    <scope>NUCLEOTIDE SEQUENCE [LARGE SCALE GENOMIC DNA]</scope>
    <source>
        <strain evidence="4">JA-Hopewell-2020-01-JO</strain>
        <tissue evidence="4">Whole body</tissue>
    </source>
</reference>
<name>A0ABD1F7K9_HYPHA</name>
<evidence type="ECO:0000313" key="4">
    <source>
        <dbReference type="EMBL" id="KAL1513579.1"/>
    </source>
</evidence>
<organism evidence="4 5">
    <name type="scientific">Hypothenemus hampei</name>
    <name type="common">Coffee berry borer</name>
    <dbReference type="NCBI Taxonomy" id="57062"/>
    <lineage>
        <taxon>Eukaryota</taxon>
        <taxon>Metazoa</taxon>
        <taxon>Ecdysozoa</taxon>
        <taxon>Arthropoda</taxon>
        <taxon>Hexapoda</taxon>
        <taxon>Insecta</taxon>
        <taxon>Pterygota</taxon>
        <taxon>Neoptera</taxon>
        <taxon>Endopterygota</taxon>
        <taxon>Coleoptera</taxon>
        <taxon>Polyphaga</taxon>
        <taxon>Cucujiformia</taxon>
        <taxon>Curculionidae</taxon>
        <taxon>Scolytinae</taxon>
        <taxon>Hypothenemus</taxon>
    </lineage>
</organism>
<protein>
    <recommendedName>
        <fullName evidence="3">ZAD domain-containing protein</fullName>
    </recommendedName>
</protein>
<evidence type="ECO:0000313" key="5">
    <source>
        <dbReference type="Proteomes" id="UP001566132"/>
    </source>
</evidence>
<dbReference type="AlphaFoldDB" id="A0ABD1F7K9"/>
<feature type="domain" description="ZAD" evidence="3">
    <location>
        <begin position="8"/>
        <end position="84"/>
    </location>
</feature>
<dbReference type="Proteomes" id="UP001566132">
    <property type="component" value="Unassembled WGS sequence"/>
</dbReference>
<feature type="binding site" evidence="1">
    <location>
        <position position="10"/>
    </location>
    <ligand>
        <name>Zn(2+)</name>
        <dbReference type="ChEBI" id="CHEBI:29105"/>
    </ligand>
</feature>
<accession>A0ABD1F7K9</accession>
<dbReference type="PROSITE" id="PS51915">
    <property type="entry name" value="ZAD"/>
    <property type="match status" value="1"/>
</dbReference>
<dbReference type="GO" id="GO:0008270">
    <property type="term" value="F:zinc ion binding"/>
    <property type="evidence" value="ECO:0007669"/>
    <property type="project" value="UniProtKB-UniRule"/>
</dbReference>
<gene>
    <name evidence="4" type="ORF">ABEB36_002974</name>
</gene>
<feature type="binding site" evidence="1">
    <location>
        <position position="60"/>
    </location>
    <ligand>
        <name>Zn(2+)</name>
        <dbReference type="ChEBI" id="CHEBI:29105"/>
    </ligand>
</feature>
<keyword evidence="1" id="KW-0863">Zinc-finger</keyword>
<keyword evidence="5" id="KW-1185">Reference proteome</keyword>
<keyword evidence="1" id="KW-0862">Zinc</keyword>
<dbReference type="InterPro" id="IPR012934">
    <property type="entry name" value="Znf_AD"/>
</dbReference>
<dbReference type="SMART" id="SM00868">
    <property type="entry name" value="zf-AD"/>
    <property type="match status" value="1"/>
</dbReference>
<comment type="caution">
    <text evidence="4">The sequence shown here is derived from an EMBL/GenBank/DDBJ whole genome shotgun (WGS) entry which is preliminary data.</text>
</comment>
<proteinExistence type="predicted"/>
<feature type="region of interest" description="Disordered" evidence="2">
    <location>
        <begin position="294"/>
        <end position="329"/>
    </location>
</feature>
<dbReference type="Pfam" id="PF07776">
    <property type="entry name" value="zf-AD"/>
    <property type="match status" value="1"/>
</dbReference>
<keyword evidence="1" id="KW-0479">Metal-binding</keyword>
<evidence type="ECO:0000256" key="1">
    <source>
        <dbReference type="PROSITE-ProRule" id="PRU01263"/>
    </source>
</evidence>
<feature type="binding site" evidence="1">
    <location>
        <position position="13"/>
    </location>
    <ligand>
        <name>Zn(2+)</name>
        <dbReference type="ChEBI" id="CHEBI:29105"/>
    </ligand>
</feature>
<dbReference type="SMART" id="SM00355">
    <property type="entry name" value="ZnF_C2H2"/>
    <property type="match status" value="2"/>
</dbReference>
<dbReference type="SUPFAM" id="SSF57716">
    <property type="entry name" value="Glucocorticoid receptor-like (DNA-binding domain)"/>
    <property type="match status" value="1"/>
</dbReference>
<dbReference type="InterPro" id="IPR013087">
    <property type="entry name" value="Znf_C2H2_type"/>
</dbReference>
<dbReference type="Gene3D" id="3.40.1800.20">
    <property type="match status" value="1"/>
</dbReference>
<evidence type="ECO:0000256" key="2">
    <source>
        <dbReference type="SAM" id="MobiDB-lite"/>
    </source>
</evidence>